<proteinExistence type="inferred from homology"/>
<evidence type="ECO:0000256" key="4">
    <source>
        <dbReference type="ARBA" id="ARBA00022737"/>
    </source>
</evidence>
<dbReference type="FunFam" id="3.10.250.10:FF:000003">
    <property type="entry name" value="Deleted in malignant brain tumors 1"/>
    <property type="match status" value="1"/>
</dbReference>
<dbReference type="GO" id="GO:0005615">
    <property type="term" value="C:extracellular space"/>
    <property type="evidence" value="ECO:0000318"/>
    <property type="project" value="GO_Central"/>
</dbReference>
<comment type="caution">
    <text evidence="11">Lacks conserved residue(s) required for the propagation of feature annotation.</text>
</comment>
<dbReference type="GO" id="GO:0015031">
    <property type="term" value="P:protein transport"/>
    <property type="evidence" value="ECO:0007669"/>
    <property type="project" value="UniProtKB-KW"/>
</dbReference>
<dbReference type="InterPro" id="IPR000859">
    <property type="entry name" value="CUB_dom"/>
</dbReference>
<dbReference type="Pfam" id="PF23344">
    <property type="entry name" value="ZP-N"/>
    <property type="match status" value="1"/>
</dbReference>
<keyword evidence="6 12" id="KW-1015">Disulfide bond</keyword>
<evidence type="ECO:0000256" key="6">
    <source>
        <dbReference type="ARBA" id="ARBA00023157"/>
    </source>
</evidence>
<dbReference type="PRINTS" id="PR00258">
    <property type="entry name" value="SPERACTRCPTR"/>
</dbReference>
<evidence type="ECO:0000256" key="5">
    <source>
        <dbReference type="ARBA" id="ARBA00022927"/>
    </source>
</evidence>
<dbReference type="PROSITE" id="PS50287">
    <property type="entry name" value="SRCR_2"/>
    <property type="match status" value="1"/>
</dbReference>
<feature type="disulfide bond" evidence="12">
    <location>
        <begin position="98"/>
        <end position="162"/>
    </location>
</feature>
<evidence type="ECO:0000256" key="1">
    <source>
        <dbReference type="ARBA" id="ARBA00009931"/>
    </source>
</evidence>
<dbReference type="Xenbase" id="XB-GENE-5998436">
    <property type="gene designation" value="cuzd1.2"/>
</dbReference>
<dbReference type="AGR" id="Xenbase:XB-GENE-29097943"/>
<feature type="disulfide bond" evidence="12">
    <location>
        <begin position="111"/>
        <end position="172"/>
    </location>
</feature>
<evidence type="ECO:0000256" key="11">
    <source>
        <dbReference type="PROSITE-ProRule" id="PRU00059"/>
    </source>
</evidence>
<dbReference type="InterPro" id="IPR035914">
    <property type="entry name" value="Sperma_CUB_dom_sf"/>
</dbReference>
<dbReference type="Bgee" id="ENSXETG00000015579">
    <property type="expression patterns" value="Expressed in male organism and 1 other cell type or tissue"/>
</dbReference>
<dbReference type="GO" id="GO:0009986">
    <property type="term" value="C:cell surface"/>
    <property type="evidence" value="ECO:0000318"/>
    <property type="project" value="GO_Central"/>
</dbReference>
<keyword evidence="2" id="KW-0813">Transport</keyword>
<evidence type="ECO:0000256" key="9">
    <source>
        <dbReference type="ARBA" id="ARBA00047197"/>
    </source>
</evidence>
<dbReference type="Proteomes" id="UP000008143">
    <property type="component" value="Chromosome 7"/>
</dbReference>
<dbReference type="Ensembl" id="ENSXETT00000112273">
    <property type="protein sequence ID" value="ENSXETP00000118028"/>
    <property type="gene ID" value="ENSXETG00000015579"/>
</dbReference>
<evidence type="ECO:0000256" key="12">
    <source>
        <dbReference type="PROSITE-ProRule" id="PRU00196"/>
    </source>
</evidence>
<evidence type="ECO:0000259" key="14">
    <source>
        <dbReference type="PROSITE" id="PS01180"/>
    </source>
</evidence>
<dbReference type="Gene3D" id="2.60.40.4100">
    <property type="entry name" value="Zona pellucida, ZP-C domain"/>
    <property type="match status" value="1"/>
</dbReference>
<name>A0A803KC92_XENTR</name>
<feature type="domain" description="CUB" evidence="14">
    <location>
        <begin position="205"/>
        <end position="317"/>
    </location>
</feature>
<feature type="chain" id="PRO_5044663139" description="Scavenger receptor cysteine-rich domain-containing protein DMBT1" evidence="13">
    <location>
        <begin position="25"/>
        <end position="717"/>
    </location>
</feature>
<comment type="similarity">
    <text evidence="1">Belongs to the DMBT1 family.</text>
</comment>
<dbReference type="Xenbase" id="XB-GENE-29097943">
    <property type="gene designation" value="LOC116412077"/>
</dbReference>
<dbReference type="SMART" id="SM00042">
    <property type="entry name" value="CUB"/>
    <property type="match status" value="2"/>
</dbReference>
<dbReference type="Pfam" id="PF00100">
    <property type="entry name" value="Zona_pellucida"/>
    <property type="match status" value="1"/>
</dbReference>
<dbReference type="InterPro" id="IPR042235">
    <property type="entry name" value="ZP-C_dom"/>
</dbReference>
<dbReference type="InterPro" id="IPR001190">
    <property type="entry name" value="SRCR"/>
</dbReference>
<dbReference type="InterPro" id="IPR055355">
    <property type="entry name" value="ZP-C"/>
</dbReference>
<evidence type="ECO:0000256" key="2">
    <source>
        <dbReference type="ARBA" id="ARBA00022448"/>
    </source>
</evidence>
<evidence type="ECO:0000259" key="15">
    <source>
        <dbReference type="PROSITE" id="PS50287"/>
    </source>
</evidence>
<sequence>MAPTGIQTLCVLLLSCPLLSEIDAYQRTTASSGNDAYRATSPEHYRLYPGAAAGSTAQTPSPSASYSNGPMYMRLAGGRSRCEGRVEIFHNGAWGTVCDDLWDVSDAQVVCRYFGCGNASSAATNAQFGQGSGPILLDDVQCRGNEYYLWECPHSGLAKSNCGHSEDAGVVCSEHYRLYTGAAAGSTAQTPSSPASYSNETSFRCGDLLTLPSGMISSPFYPHYNVPNAVCKWNIITAPNTQVKLQIFYQHLKYSSNCSSDSVAVYDGLLDYSPLLGQMCSGNGSQIFFSSSNVMAVVFRSGSVIQKGGFIAYYTTVPKTINNMPVDCGGILTNNAGFISYPLNRASNGSSYCVWYINVFNNHKINLFFREFRMSYPSQCNSSFVAVYDGTPLGSQLLGNLCETPGRRFVSSSNALTIVYSGGGFLSGHEVVFSASYNAQPNSNQNVTLACSSDHMVARVSLSYLQSLGHSANDVFLNDPMCRPRTWSNWVEFNIPYKRCRTVQQVERDTISYTNTLAAHPPKGEVISNINQINLSLKCQMYQNTIAEVMYQSNDTIGNTLTQYGFFHGSLVFHQSPTFTSPVYRVPYNVKLNQDLYLQAKLETTDQTLVLFVESCVASTNPFNFQGTVYHIINNGCSRVSGYKKYPSPSSNIVRFGFKAFSFLEKYSSVFLKCKLVVCMPNVYPSRCSQGCITRRKREANESHAELDVVAGPLKVV</sequence>
<dbReference type="SUPFAM" id="SSF56487">
    <property type="entry name" value="SRCR-like"/>
    <property type="match status" value="1"/>
</dbReference>
<dbReference type="InterPro" id="IPR001507">
    <property type="entry name" value="ZP_dom"/>
</dbReference>
<dbReference type="SMART" id="SM00241">
    <property type="entry name" value="ZP"/>
    <property type="match status" value="1"/>
</dbReference>
<evidence type="ECO:0000313" key="17">
    <source>
        <dbReference type="Ensembl" id="ENSXETP00000118028"/>
    </source>
</evidence>
<feature type="disulfide bond" evidence="12">
    <location>
        <begin position="142"/>
        <end position="152"/>
    </location>
</feature>
<protein>
    <recommendedName>
        <fullName evidence="9">Scavenger receptor cysteine-rich domain-containing protein DMBT1</fullName>
    </recommendedName>
    <alternativeName>
        <fullName evidence="10">Deleted in malignant brain tumors 1 protein</fullName>
    </alternativeName>
    <alternativeName>
        <fullName evidence="8">Hensin</fullName>
    </alternativeName>
</protein>
<dbReference type="AlphaFoldDB" id="A0A803KC92"/>
<dbReference type="KEGG" id="xtr:116412077"/>
<dbReference type="Pfam" id="PF00530">
    <property type="entry name" value="SRCR"/>
    <property type="match status" value="1"/>
</dbReference>
<organism evidence="17">
    <name type="scientific">Xenopus tropicalis</name>
    <name type="common">Western clawed frog</name>
    <name type="synonym">Silurana tropicalis</name>
    <dbReference type="NCBI Taxonomy" id="8364"/>
    <lineage>
        <taxon>Eukaryota</taxon>
        <taxon>Metazoa</taxon>
        <taxon>Chordata</taxon>
        <taxon>Craniata</taxon>
        <taxon>Vertebrata</taxon>
        <taxon>Euteleostomi</taxon>
        <taxon>Amphibia</taxon>
        <taxon>Batrachia</taxon>
        <taxon>Anura</taxon>
        <taxon>Pipoidea</taxon>
        <taxon>Pipidae</taxon>
        <taxon>Xenopodinae</taxon>
        <taxon>Xenopus</taxon>
        <taxon>Silurana</taxon>
    </lineage>
</organism>
<feature type="domain" description="ZP" evidence="16">
    <location>
        <begin position="450"/>
        <end position="695"/>
    </location>
</feature>
<evidence type="ECO:0000313" key="20">
    <source>
        <dbReference type="Xenbase" id="XB-GENE-29097943"/>
    </source>
</evidence>
<dbReference type="PROSITE" id="PS00420">
    <property type="entry name" value="SRCR_1"/>
    <property type="match status" value="1"/>
</dbReference>
<keyword evidence="5" id="KW-0653">Protein transport</keyword>
<dbReference type="PROSITE" id="PS01180">
    <property type="entry name" value="CUB"/>
    <property type="match status" value="2"/>
</dbReference>
<keyword evidence="7" id="KW-0325">Glycoprotein</keyword>
<feature type="signal peptide" evidence="13">
    <location>
        <begin position="1"/>
        <end position="24"/>
    </location>
</feature>
<dbReference type="Gene3D" id="2.60.40.3210">
    <property type="entry name" value="Zona pellucida, ZP-N domain"/>
    <property type="match status" value="1"/>
</dbReference>
<dbReference type="PANTHER" id="PTHR14002:SF38">
    <property type="entry name" value="CUB AND ZONA PELLUCIDA-LIKE DOMAIN-CONTAINING PROTEIN 1"/>
    <property type="match status" value="1"/>
</dbReference>
<keyword evidence="4" id="KW-0677">Repeat</keyword>
<dbReference type="PANTHER" id="PTHR14002">
    <property type="entry name" value="ENDOGLIN/TGF-BETA RECEPTOR TYPE III"/>
    <property type="match status" value="1"/>
</dbReference>
<evidence type="ECO:0000256" key="3">
    <source>
        <dbReference type="ARBA" id="ARBA00022729"/>
    </source>
</evidence>
<gene>
    <name evidence="19 20" type="primary">LOC116412077</name>
    <name evidence="17" type="synonym">cuzd1.2</name>
</gene>
<feature type="domain" description="CUB" evidence="14">
    <location>
        <begin position="328"/>
        <end position="440"/>
    </location>
</feature>
<dbReference type="GeneTree" id="ENSGT00940000163882"/>
<dbReference type="InterPro" id="IPR055356">
    <property type="entry name" value="ZP-N"/>
</dbReference>
<evidence type="ECO:0000313" key="18">
    <source>
        <dbReference type="Proteomes" id="UP000008143"/>
    </source>
</evidence>
<dbReference type="GO" id="GO:0016020">
    <property type="term" value="C:membrane"/>
    <property type="evidence" value="ECO:0007669"/>
    <property type="project" value="InterPro"/>
</dbReference>
<evidence type="ECO:0000256" key="10">
    <source>
        <dbReference type="ARBA" id="ARBA00047200"/>
    </source>
</evidence>
<accession>A0A803KC92</accession>
<keyword evidence="18" id="KW-1185">Reference proteome</keyword>
<dbReference type="OrthoDB" id="536948at2759"/>
<feature type="domain" description="SRCR" evidence="15">
    <location>
        <begin position="73"/>
        <end position="173"/>
    </location>
</feature>
<evidence type="ECO:0000259" key="16">
    <source>
        <dbReference type="PROSITE" id="PS51034"/>
    </source>
</evidence>
<dbReference type="SUPFAM" id="SSF49854">
    <property type="entry name" value="Spermadhesin, CUB domain"/>
    <property type="match status" value="2"/>
</dbReference>
<dbReference type="FunFam" id="2.60.120.290:FF:000005">
    <property type="entry name" value="Procollagen C-endopeptidase enhancer 1"/>
    <property type="match status" value="1"/>
</dbReference>
<dbReference type="PROSITE" id="PS51034">
    <property type="entry name" value="ZP_2"/>
    <property type="match status" value="1"/>
</dbReference>
<dbReference type="SMART" id="SM00202">
    <property type="entry name" value="SR"/>
    <property type="match status" value="1"/>
</dbReference>
<dbReference type="CDD" id="cd00041">
    <property type="entry name" value="CUB"/>
    <property type="match status" value="2"/>
</dbReference>
<dbReference type="GeneID" id="116412077"/>
<dbReference type="OMA" id="YQFGRYD"/>
<dbReference type="Gene3D" id="3.10.250.10">
    <property type="entry name" value="SRCR-like domain"/>
    <property type="match status" value="1"/>
</dbReference>
<dbReference type="InterPro" id="IPR036772">
    <property type="entry name" value="SRCR-like_dom_sf"/>
</dbReference>
<evidence type="ECO:0000256" key="8">
    <source>
        <dbReference type="ARBA" id="ARBA00030560"/>
    </source>
</evidence>
<evidence type="ECO:0000313" key="19">
    <source>
        <dbReference type="RefSeq" id="XP_031761357.1"/>
    </source>
</evidence>
<evidence type="ECO:0000256" key="13">
    <source>
        <dbReference type="SAM" id="SignalP"/>
    </source>
</evidence>
<evidence type="ECO:0000256" key="7">
    <source>
        <dbReference type="ARBA" id="ARBA00023180"/>
    </source>
</evidence>
<reference evidence="19" key="3">
    <citation type="submission" date="2025-04" db="UniProtKB">
        <authorList>
            <consortium name="RefSeq"/>
        </authorList>
    </citation>
    <scope>IDENTIFICATION</scope>
    <source>
        <strain evidence="19">Nigerian</strain>
        <tissue evidence="19">Liver and blood</tissue>
    </source>
</reference>
<reference evidence="17" key="1">
    <citation type="journal article" date="2010" name="Science">
        <title>The genome of the Western clawed frog Xenopus tropicalis.</title>
        <authorList>
            <person name="Hellsten U."/>
            <person name="Harland R.M."/>
            <person name="Gilchrist M.J."/>
            <person name="Hendrix D."/>
            <person name="Jurka J."/>
            <person name="Kapitonov V."/>
            <person name="Ovcharenko I."/>
            <person name="Putnam N.H."/>
            <person name="Shu S."/>
            <person name="Taher L."/>
            <person name="Blitz I.L."/>
            <person name="Blumberg B."/>
            <person name="Dichmann D.S."/>
            <person name="Dubchak I."/>
            <person name="Amaya E."/>
            <person name="Detter J.C."/>
            <person name="Fletcher R."/>
            <person name="Gerhard D.S."/>
            <person name="Goodstein D."/>
            <person name="Graves T."/>
            <person name="Grigoriev I.V."/>
            <person name="Grimwood J."/>
            <person name="Kawashima T."/>
            <person name="Lindquist E."/>
            <person name="Lucas S.M."/>
            <person name="Mead P.E."/>
            <person name="Mitros T."/>
            <person name="Ogino H."/>
            <person name="Ohta Y."/>
            <person name="Poliakov A.V."/>
            <person name="Pollet N."/>
            <person name="Robert J."/>
            <person name="Salamov A."/>
            <person name="Sater A.K."/>
            <person name="Schmutz J."/>
            <person name="Terry A."/>
            <person name="Vize P.D."/>
            <person name="Warren W.C."/>
            <person name="Wells D."/>
            <person name="Wills A."/>
            <person name="Wilson R.K."/>
            <person name="Zimmerman L.B."/>
            <person name="Zorn A.M."/>
            <person name="Grainger R."/>
            <person name="Grammer T."/>
            <person name="Khokha M.K."/>
            <person name="Richardson P.M."/>
            <person name="Rokhsar D.S."/>
        </authorList>
    </citation>
    <scope>NUCLEOTIDE SEQUENCE [LARGE SCALE GENOMIC DNA]</scope>
    <source>
        <strain evidence="17">Nigerian</strain>
    </source>
</reference>
<keyword evidence="3 13" id="KW-0732">Signal</keyword>
<reference evidence="17" key="2">
    <citation type="submission" date="2021-03" db="UniProtKB">
        <authorList>
            <consortium name="Ensembl"/>
        </authorList>
    </citation>
    <scope>IDENTIFICATION</scope>
</reference>
<dbReference type="Pfam" id="PF00431">
    <property type="entry name" value="CUB"/>
    <property type="match status" value="2"/>
</dbReference>
<dbReference type="Gene3D" id="2.60.120.290">
    <property type="entry name" value="Spermadhesin, CUB domain"/>
    <property type="match status" value="2"/>
</dbReference>
<dbReference type="RefSeq" id="XP_031761357.1">
    <property type="nucleotide sequence ID" value="XM_031905497.1"/>
</dbReference>